<gene>
    <name evidence="2" type="ORF">PF007_g1960</name>
</gene>
<accession>A0A6A3TIS1</accession>
<dbReference type="Proteomes" id="UP000441208">
    <property type="component" value="Unassembled WGS sequence"/>
</dbReference>
<sequence>MTKSSEVNVAGPISFLRRSVSVRSTERVQYGQVVAVDYDSLTVVSDQQQIQAHVTEVSPVPPIVALLLQHVEFHCSDWSDSEIEALQTTILNRVLGEDGEEASNDIATILEGTLSEETIPSPSKICRWVDPKTGEDAVFELQHAVDFAYFVDGGHQPVPGYLGSSFCQPSRQPTPSRSDRAELDAAEIFDPFSDDDESPQDLFEPQVHGPASVAASQQRSNKRAQESSFIGDDDQLVVERVQPRRVEPHSALDKDALIVERLGDDPGLLERFLEVRRAHSNHQAASTGKVFADADTAKIAVPSAAAKKKLEAPSKYAFTPRPDQQQVHDRITSAKHKGKTPSVYVNGMVRSDAVKFKSLPGVCIRAFDIRFGSKGLSIRHFARISQDERMAWLESGGSNFDNLSATAEFEKATPATCIEDVVDSTRVFLTYTREYCCQELIELTEKIVEFIEQTLMRVSWSLKELPSVVYWINDVLEDFREAAETNSDLRQVQSRCSTEDRVLRDLMFVKVHRQVDEVRAASASSGGSAPNPRSGSGHRLQMVACEKKGFGRIPKNVLNRMPVQVDPASGGSRPLCMRYLSNAGCTEDDSGCPSNRGHFVPKQLPAVVKAEIAKRFGGLKLEFKQL</sequence>
<dbReference type="EMBL" id="QXFZ01000050">
    <property type="protein sequence ID" value="KAE9136998.1"/>
    <property type="molecule type" value="Genomic_DNA"/>
</dbReference>
<organism evidence="2 3">
    <name type="scientific">Phytophthora fragariae</name>
    <dbReference type="NCBI Taxonomy" id="53985"/>
    <lineage>
        <taxon>Eukaryota</taxon>
        <taxon>Sar</taxon>
        <taxon>Stramenopiles</taxon>
        <taxon>Oomycota</taxon>
        <taxon>Peronosporomycetes</taxon>
        <taxon>Peronosporales</taxon>
        <taxon>Peronosporaceae</taxon>
        <taxon>Phytophthora</taxon>
    </lineage>
</organism>
<feature type="region of interest" description="Disordered" evidence="1">
    <location>
        <begin position="519"/>
        <end position="538"/>
    </location>
</feature>
<name>A0A6A3TIS1_9STRA</name>
<feature type="region of interest" description="Disordered" evidence="1">
    <location>
        <begin position="191"/>
        <end position="231"/>
    </location>
</feature>
<comment type="caution">
    <text evidence="2">The sequence shown here is derived from an EMBL/GenBank/DDBJ whole genome shotgun (WGS) entry which is preliminary data.</text>
</comment>
<evidence type="ECO:0000313" key="2">
    <source>
        <dbReference type="EMBL" id="KAE9136998.1"/>
    </source>
</evidence>
<proteinExistence type="predicted"/>
<evidence type="ECO:0000313" key="3">
    <source>
        <dbReference type="Proteomes" id="UP000441208"/>
    </source>
</evidence>
<protein>
    <submittedName>
        <fullName evidence="2">Uncharacterized protein</fullName>
    </submittedName>
</protein>
<dbReference type="AlphaFoldDB" id="A0A6A3TIS1"/>
<feature type="compositionally biased region" description="Low complexity" evidence="1">
    <location>
        <begin position="520"/>
        <end position="537"/>
    </location>
</feature>
<evidence type="ECO:0000256" key="1">
    <source>
        <dbReference type="SAM" id="MobiDB-lite"/>
    </source>
</evidence>
<reference evidence="2 3" key="1">
    <citation type="submission" date="2018-08" db="EMBL/GenBank/DDBJ databases">
        <title>Genomic investigation of the strawberry pathogen Phytophthora fragariae indicates pathogenicity is determined by transcriptional variation in three key races.</title>
        <authorList>
            <person name="Adams T.M."/>
            <person name="Armitage A.D."/>
            <person name="Sobczyk M.K."/>
            <person name="Bates H.J."/>
            <person name="Dunwell J.M."/>
            <person name="Nellist C.F."/>
            <person name="Harrison R.J."/>
        </authorList>
    </citation>
    <scope>NUCLEOTIDE SEQUENCE [LARGE SCALE GENOMIC DNA]</scope>
    <source>
        <strain evidence="2 3">NOV-71</strain>
    </source>
</reference>